<evidence type="ECO:0000313" key="3">
    <source>
        <dbReference type="EMBL" id="KHQ51368.1"/>
    </source>
</evidence>
<sequence length="98" mass="10274">MTDKITGKGLVIIGASSGMVEATARDLAAKGAKLVLGARRKDRHDAIVADIKAAGGEAIAVETDVTRIEDMQALVKAAVDSFGRIDGCSTTRAWCRCR</sequence>
<dbReference type="InterPro" id="IPR036291">
    <property type="entry name" value="NAD(P)-bd_dom_sf"/>
</dbReference>
<dbReference type="Proteomes" id="UP000030960">
    <property type="component" value="Unassembled WGS sequence"/>
</dbReference>
<dbReference type="PANTHER" id="PTHR44196:SF1">
    <property type="entry name" value="DEHYDROGENASE_REDUCTASE SDR FAMILY MEMBER 7B"/>
    <property type="match status" value="1"/>
</dbReference>
<name>A0A0B3RXB9_9RHOB</name>
<keyword evidence="2" id="KW-0560">Oxidoreductase</keyword>
<evidence type="ECO:0000256" key="2">
    <source>
        <dbReference type="ARBA" id="ARBA00023002"/>
    </source>
</evidence>
<accession>A0A0B3RXB9</accession>
<dbReference type="AlphaFoldDB" id="A0A0B3RXB9"/>
<comment type="caution">
    <text evidence="3">The sequence shown here is derived from an EMBL/GenBank/DDBJ whole genome shotgun (WGS) entry which is preliminary data.</text>
</comment>
<dbReference type="InterPro" id="IPR002347">
    <property type="entry name" value="SDR_fam"/>
</dbReference>
<proteinExistence type="inferred from homology"/>
<dbReference type="SUPFAM" id="SSF51735">
    <property type="entry name" value="NAD(P)-binding Rossmann-fold domains"/>
    <property type="match status" value="1"/>
</dbReference>
<dbReference type="PANTHER" id="PTHR44196">
    <property type="entry name" value="DEHYDROGENASE/REDUCTASE SDR FAMILY MEMBER 7B"/>
    <property type="match status" value="1"/>
</dbReference>
<dbReference type="EMBL" id="JSUQ01000018">
    <property type="protein sequence ID" value="KHQ51368.1"/>
    <property type="molecule type" value="Genomic_DNA"/>
</dbReference>
<evidence type="ECO:0000256" key="1">
    <source>
        <dbReference type="ARBA" id="ARBA00006484"/>
    </source>
</evidence>
<evidence type="ECO:0000313" key="4">
    <source>
        <dbReference type="Proteomes" id="UP000030960"/>
    </source>
</evidence>
<reference evidence="3 4" key="1">
    <citation type="submission" date="2014-10" db="EMBL/GenBank/DDBJ databases">
        <title>Genome sequence of Ponticoccus sp. strain UMTAT08 isolated from clonal culture of toxic dinoflagellate Alexandrium tamiyavanichii.</title>
        <authorList>
            <person name="Gan H.Y."/>
            <person name="Muhd D.-D."/>
            <person name="Mohd Noor M.E."/>
            <person name="Yeong Y.S."/>
            <person name="Usup G."/>
        </authorList>
    </citation>
    <scope>NUCLEOTIDE SEQUENCE [LARGE SCALE GENOMIC DNA]</scope>
    <source>
        <strain evidence="3 4">UMTAT08</strain>
    </source>
</reference>
<gene>
    <name evidence="3" type="ORF">OA50_04149</name>
</gene>
<organism evidence="3 4">
    <name type="scientific">Mameliella alba</name>
    <dbReference type="NCBI Taxonomy" id="561184"/>
    <lineage>
        <taxon>Bacteria</taxon>
        <taxon>Pseudomonadati</taxon>
        <taxon>Pseudomonadota</taxon>
        <taxon>Alphaproteobacteria</taxon>
        <taxon>Rhodobacterales</taxon>
        <taxon>Roseobacteraceae</taxon>
        <taxon>Mameliella</taxon>
    </lineage>
</organism>
<protein>
    <submittedName>
        <fullName evidence="3">Short-chain alcohol dehydrogenase</fullName>
    </submittedName>
</protein>
<dbReference type="GO" id="GO:0016020">
    <property type="term" value="C:membrane"/>
    <property type="evidence" value="ECO:0007669"/>
    <property type="project" value="TreeGrafter"/>
</dbReference>
<dbReference type="Pfam" id="PF00106">
    <property type="entry name" value="adh_short"/>
    <property type="match status" value="1"/>
</dbReference>
<dbReference type="STRING" id="561184.SAMN05216376_11376"/>
<comment type="similarity">
    <text evidence="1">Belongs to the short-chain dehydrogenases/reductases (SDR) family.</text>
</comment>
<dbReference type="Gene3D" id="3.40.50.720">
    <property type="entry name" value="NAD(P)-binding Rossmann-like Domain"/>
    <property type="match status" value="1"/>
</dbReference>
<keyword evidence="4" id="KW-1185">Reference proteome</keyword>
<dbReference type="GO" id="GO:0016491">
    <property type="term" value="F:oxidoreductase activity"/>
    <property type="evidence" value="ECO:0007669"/>
    <property type="project" value="UniProtKB-KW"/>
</dbReference>